<sequence length="72" mass="8134">MDGSHHEDMSNRTKYILGGAAIAFIGWLILPKWLALVLILAVVAAPVAGYLLLDESQRRRLHRLRHRGQLPH</sequence>
<dbReference type="Proteomes" id="UP000256485">
    <property type="component" value="Unassembled WGS sequence"/>
</dbReference>
<accession>A0A3D9VBS9</accession>
<feature type="transmembrane region" description="Helical" evidence="1">
    <location>
        <begin position="36"/>
        <end position="53"/>
    </location>
</feature>
<reference evidence="2 3" key="1">
    <citation type="submission" date="2018-08" db="EMBL/GenBank/DDBJ databases">
        <title>Sequencing the genomes of 1000 actinobacteria strains.</title>
        <authorList>
            <person name="Klenk H.-P."/>
        </authorList>
    </citation>
    <scope>NUCLEOTIDE SEQUENCE [LARGE SCALE GENOMIC DNA]</scope>
    <source>
        <strain evidence="2 3">DSM 22891</strain>
    </source>
</reference>
<comment type="caution">
    <text evidence="2">The sequence shown here is derived from an EMBL/GenBank/DDBJ whole genome shotgun (WGS) entry which is preliminary data.</text>
</comment>
<proteinExistence type="predicted"/>
<evidence type="ECO:0000313" key="3">
    <source>
        <dbReference type="Proteomes" id="UP000256485"/>
    </source>
</evidence>
<keyword evidence="1" id="KW-1133">Transmembrane helix</keyword>
<evidence type="ECO:0000256" key="1">
    <source>
        <dbReference type="SAM" id="Phobius"/>
    </source>
</evidence>
<gene>
    <name evidence="2" type="ORF">DFJ64_3086</name>
</gene>
<organism evidence="2 3">
    <name type="scientific">Thermasporomyces composti</name>
    <dbReference type="NCBI Taxonomy" id="696763"/>
    <lineage>
        <taxon>Bacteria</taxon>
        <taxon>Bacillati</taxon>
        <taxon>Actinomycetota</taxon>
        <taxon>Actinomycetes</taxon>
        <taxon>Propionibacteriales</taxon>
        <taxon>Nocardioidaceae</taxon>
        <taxon>Thermasporomyces</taxon>
    </lineage>
</organism>
<keyword evidence="1" id="KW-0812">Transmembrane</keyword>
<dbReference type="AlphaFoldDB" id="A0A3D9VBS9"/>
<feature type="transmembrane region" description="Helical" evidence="1">
    <location>
        <begin position="12"/>
        <end position="30"/>
    </location>
</feature>
<dbReference type="EMBL" id="QTUC01000001">
    <property type="protein sequence ID" value="REF37640.1"/>
    <property type="molecule type" value="Genomic_DNA"/>
</dbReference>
<keyword evidence="3" id="KW-1185">Reference proteome</keyword>
<protein>
    <submittedName>
        <fullName evidence="2">Uncharacterized protein</fullName>
    </submittedName>
</protein>
<name>A0A3D9VBS9_THECX</name>
<keyword evidence="1" id="KW-0472">Membrane</keyword>
<evidence type="ECO:0000313" key="2">
    <source>
        <dbReference type="EMBL" id="REF37640.1"/>
    </source>
</evidence>